<evidence type="ECO:0000313" key="1">
    <source>
        <dbReference type="EMBL" id="MBB3114689.1"/>
    </source>
</evidence>
<dbReference type="SUPFAM" id="SSF53850">
    <property type="entry name" value="Periplasmic binding protein-like II"/>
    <property type="match status" value="1"/>
</dbReference>
<dbReference type="PANTHER" id="PTHR43649:SF12">
    <property type="entry name" value="DIACETYLCHITOBIOSE BINDING PROTEIN DASA"/>
    <property type="match status" value="1"/>
</dbReference>
<evidence type="ECO:0000313" key="2">
    <source>
        <dbReference type="Proteomes" id="UP000570361"/>
    </source>
</evidence>
<proteinExistence type="predicted"/>
<reference evidence="1 2" key="1">
    <citation type="submission" date="2020-08" db="EMBL/GenBank/DDBJ databases">
        <title>Genomic Encyclopedia of Type Strains, Phase III (KMG-III): the genomes of soil and plant-associated and newly described type strains.</title>
        <authorList>
            <person name="Whitman W."/>
        </authorList>
    </citation>
    <scope>NUCLEOTIDE SEQUENCE [LARGE SCALE GENOMIC DNA]</scope>
    <source>
        <strain evidence="1 2">CECT 5862</strain>
    </source>
</reference>
<organism evidence="1 2">
    <name type="scientific">Paenibacillus phyllosphaerae</name>
    <dbReference type="NCBI Taxonomy" id="274593"/>
    <lineage>
        <taxon>Bacteria</taxon>
        <taxon>Bacillati</taxon>
        <taxon>Bacillota</taxon>
        <taxon>Bacilli</taxon>
        <taxon>Bacillales</taxon>
        <taxon>Paenibacillaceae</taxon>
        <taxon>Paenibacillus</taxon>
    </lineage>
</organism>
<name>A0A7W5FS55_9BACL</name>
<dbReference type="InterPro" id="IPR050490">
    <property type="entry name" value="Bact_solute-bd_prot1"/>
</dbReference>
<dbReference type="Proteomes" id="UP000570361">
    <property type="component" value="Unassembled WGS sequence"/>
</dbReference>
<sequence length="294" mass="31643">MQMTLTSVIYYNADIFKRAGYSAFPSTWEDFLDAIPRIRSLGITPISMGNKDQWVAGSCLLSALGDRFTGTAWFDGIVGRKGPAFTDQPFVQTLAAIKQLSDVGAFNDDMNRLDNFQQREAYYQGKAAMFLEGGWAVSSVIADAPPAILEQTHLSVLPQVPGGAGLPLSSAGGSGWGIALNANLKGEKLQAAVKLIKYLTGDTAANEMAAKGDISGSFATIRDQASPPLFSEYIVLLDSVQLTPVYDVRLPPDVVQVLNEELQHLIMPGSSLTREEAANSIQAAYRYDRSPEGG</sequence>
<dbReference type="Pfam" id="PF01547">
    <property type="entry name" value="SBP_bac_1"/>
    <property type="match status" value="1"/>
</dbReference>
<accession>A0A7W5FS55</accession>
<dbReference type="EMBL" id="JACHXK010000039">
    <property type="protein sequence ID" value="MBB3114689.1"/>
    <property type="molecule type" value="Genomic_DNA"/>
</dbReference>
<gene>
    <name evidence="1" type="ORF">FHS18_006831</name>
</gene>
<dbReference type="PANTHER" id="PTHR43649">
    <property type="entry name" value="ARABINOSE-BINDING PROTEIN-RELATED"/>
    <property type="match status" value="1"/>
</dbReference>
<comment type="caution">
    <text evidence="1">The sequence shown here is derived from an EMBL/GenBank/DDBJ whole genome shotgun (WGS) entry which is preliminary data.</text>
</comment>
<dbReference type="AlphaFoldDB" id="A0A7W5FS55"/>
<protein>
    <submittedName>
        <fullName evidence="1">ABC-type glycerol-3-phosphate transport system substrate-binding protein</fullName>
    </submittedName>
</protein>
<keyword evidence="2" id="KW-1185">Reference proteome</keyword>
<dbReference type="Gene3D" id="3.40.190.10">
    <property type="entry name" value="Periplasmic binding protein-like II"/>
    <property type="match status" value="1"/>
</dbReference>
<dbReference type="InterPro" id="IPR006059">
    <property type="entry name" value="SBP"/>
</dbReference>